<dbReference type="HOGENOM" id="CLU_209007_0_0_6"/>
<evidence type="ECO:0000313" key="1">
    <source>
        <dbReference type="EMBL" id="AGR61860.1"/>
    </source>
</evidence>
<evidence type="ECO:0000313" key="2">
    <source>
        <dbReference type="Proteomes" id="UP000015042"/>
    </source>
</evidence>
<dbReference type="GO" id="GO:0006508">
    <property type="term" value="P:proteolysis"/>
    <property type="evidence" value="ECO:0007669"/>
    <property type="project" value="UniProtKB-KW"/>
</dbReference>
<geneLocation type="plasmid" evidence="1 2">
    <name>RM1</name>
</geneLocation>
<accession>S5NGT8</accession>
<dbReference type="EMBL" id="CP006609">
    <property type="protein sequence ID" value="AGR61860.1"/>
    <property type="molecule type" value="Genomic_DNA"/>
</dbReference>
<dbReference type="SUPFAM" id="SSF52540">
    <property type="entry name" value="P-loop containing nucleoside triphosphate hydrolases"/>
    <property type="match status" value="1"/>
</dbReference>
<keyword evidence="1" id="KW-0614">Plasmid</keyword>
<dbReference type="KEGG" id="sbz:A464_plas0036"/>
<name>S5NGT8_SALBN</name>
<sequence length="73" mass="8047">MGSRKVNVMVVGETGAGKTTTLSQVTRIFLAKSDVSQLRELYSGDDGERLAEAIRQNCNIWYPLKPGDGHHDK</sequence>
<dbReference type="InterPro" id="IPR027417">
    <property type="entry name" value="P-loop_NTPase"/>
</dbReference>
<organism evidence="1 2">
    <name type="scientific">Salmonella bongori N268-08</name>
    <dbReference type="NCBI Taxonomy" id="1197719"/>
    <lineage>
        <taxon>Bacteria</taxon>
        <taxon>Pseudomonadati</taxon>
        <taxon>Pseudomonadota</taxon>
        <taxon>Gammaproteobacteria</taxon>
        <taxon>Enterobacterales</taxon>
        <taxon>Enterobacteriaceae</taxon>
        <taxon>Salmonella</taxon>
    </lineage>
</organism>
<gene>
    <name evidence="1" type="ORF">A464_plas0036</name>
</gene>
<dbReference type="PATRIC" id="fig|1197719.3.peg.4672"/>
<reference evidence="1 2" key="1">
    <citation type="submission" date="2013-07" db="EMBL/GenBank/DDBJ databases">
        <title>Genome sequence of Salmonella bongori N268-08 - a rare clinical isolate.</title>
        <authorList>
            <person name="Marti R."/>
            <person name="Hagens S."/>
            <person name="Loessner M.J."/>
            <person name="Klumpp J."/>
        </authorList>
    </citation>
    <scope>NUCLEOTIDE SEQUENCE [LARGE SCALE GENOMIC DNA]</scope>
    <source>
        <strain evidence="1 2">N268-08</strain>
        <plasmid evidence="2">Plasmid RM1</plasmid>
    </source>
</reference>
<keyword evidence="1" id="KW-0378">Hydrolase</keyword>
<dbReference type="Proteomes" id="UP000015042">
    <property type="component" value="Plasmid RM1"/>
</dbReference>
<dbReference type="AlphaFoldDB" id="S5NGT8"/>
<dbReference type="RefSeq" id="WP_020842482.1">
    <property type="nucleotide sequence ID" value="NC_021871.1"/>
</dbReference>
<keyword evidence="1" id="KW-0645">Protease</keyword>
<dbReference type="GO" id="GO:0008233">
    <property type="term" value="F:peptidase activity"/>
    <property type="evidence" value="ECO:0007669"/>
    <property type="project" value="UniProtKB-KW"/>
</dbReference>
<protein>
    <submittedName>
        <fullName evidence="1">ATP-dependent protease Clp ATPase subunit</fullName>
    </submittedName>
</protein>
<proteinExistence type="predicted"/>